<protein>
    <recommendedName>
        <fullName evidence="4">YtxH-like protein</fullName>
    </recommendedName>
</protein>
<dbReference type="RefSeq" id="WP_273631704.1">
    <property type="nucleotide sequence ID" value="NZ_CP117167.1"/>
</dbReference>
<evidence type="ECO:0000256" key="1">
    <source>
        <dbReference type="SAM" id="Phobius"/>
    </source>
</evidence>
<keyword evidence="1" id="KW-1133">Transmembrane helix</keyword>
<proteinExistence type="predicted"/>
<keyword evidence="1" id="KW-0472">Membrane</keyword>
<reference evidence="2 3" key="1">
    <citation type="submission" date="2023-02" db="EMBL/GenBank/DDBJ databases">
        <title>Genome sequence of Mucilaginibacter jinjuensis strain KACC 16571.</title>
        <authorList>
            <person name="Kim S."/>
            <person name="Heo J."/>
            <person name="Kwon S.-W."/>
        </authorList>
    </citation>
    <scope>NUCLEOTIDE SEQUENCE [LARGE SCALE GENOMIC DNA]</scope>
    <source>
        <strain evidence="2 3">KACC 16571</strain>
    </source>
</reference>
<keyword evidence="3" id="KW-1185">Reference proteome</keyword>
<dbReference type="EMBL" id="CP117167">
    <property type="protein sequence ID" value="WCT13415.1"/>
    <property type="molecule type" value="Genomic_DNA"/>
</dbReference>
<dbReference type="Proteomes" id="UP001216139">
    <property type="component" value="Chromosome"/>
</dbReference>
<organism evidence="2 3">
    <name type="scientific">Mucilaginibacter jinjuensis</name>
    <dbReference type="NCBI Taxonomy" id="1176721"/>
    <lineage>
        <taxon>Bacteria</taxon>
        <taxon>Pseudomonadati</taxon>
        <taxon>Bacteroidota</taxon>
        <taxon>Sphingobacteriia</taxon>
        <taxon>Sphingobacteriales</taxon>
        <taxon>Sphingobacteriaceae</taxon>
        <taxon>Mucilaginibacter</taxon>
    </lineage>
</organism>
<keyword evidence="1" id="KW-0812">Transmembrane</keyword>
<name>A0ABY7TA69_9SPHI</name>
<evidence type="ECO:0000313" key="2">
    <source>
        <dbReference type="EMBL" id="WCT13415.1"/>
    </source>
</evidence>
<accession>A0ABY7TA69</accession>
<sequence length="83" mass="9342">MKNPFNKEDHSGLVIGAIVAGVLAAGTGIWFYLRGKSAAKGDAYRLEHTQDYLKKKQKKKKKHKTGLNELEDIVQHQLEHDKA</sequence>
<feature type="transmembrane region" description="Helical" evidence="1">
    <location>
        <begin position="12"/>
        <end position="33"/>
    </location>
</feature>
<gene>
    <name evidence="2" type="ORF">PQO05_05640</name>
</gene>
<evidence type="ECO:0000313" key="3">
    <source>
        <dbReference type="Proteomes" id="UP001216139"/>
    </source>
</evidence>
<evidence type="ECO:0008006" key="4">
    <source>
        <dbReference type="Google" id="ProtNLM"/>
    </source>
</evidence>